<name>A0ABD1SRG8_9LAMI</name>
<dbReference type="EMBL" id="JBFOLJ010000010">
    <property type="protein sequence ID" value="KAL2503101.1"/>
    <property type="molecule type" value="Genomic_DNA"/>
</dbReference>
<gene>
    <name evidence="1" type="ORF">Fot_36949</name>
</gene>
<comment type="caution">
    <text evidence="1">The sequence shown here is derived from an EMBL/GenBank/DDBJ whole genome shotgun (WGS) entry which is preliminary data.</text>
</comment>
<dbReference type="Proteomes" id="UP001604277">
    <property type="component" value="Unassembled WGS sequence"/>
</dbReference>
<evidence type="ECO:0000313" key="1">
    <source>
        <dbReference type="EMBL" id="KAL2503101.1"/>
    </source>
</evidence>
<proteinExistence type="predicted"/>
<sequence>MKEVELAMKQMGPMKTPDLDSFHPLLFQQHWDLIGKKVADAVLKVVNEGLLQDVKALFQEVGGDSCHFIPDKKTKAHELASRAFYFKFLFYGQIVSLNSNYVALAFELKVFTLARGRATFIEEVEKVLAEITFPRAVATVGDILRWGMI</sequence>
<dbReference type="AlphaFoldDB" id="A0ABD1SRG8"/>
<protein>
    <submittedName>
        <fullName evidence="1">Uncharacterized protein</fullName>
    </submittedName>
</protein>
<organism evidence="1 2">
    <name type="scientific">Forsythia ovata</name>
    <dbReference type="NCBI Taxonomy" id="205694"/>
    <lineage>
        <taxon>Eukaryota</taxon>
        <taxon>Viridiplantae</taxon>
        <taxon>Streptophyta</taxon>
        <taxon>Embryophyta</taxon>
        <taxon>Tracheophyta</taxon>
        <taxon>Spermatophyta</taxon>
        <taxon>Magnoliopsida</taxon>
        <taxon>eudicotyledons</taxon>
        <taxon>Gunneridae</taxon>
        <taxon>Pentapetalae</taxon>
        <taxon>asterids</taxon>
        <taxon>lamiids</taxon>
        <taxon>Lamiales</taxon>
        <taxon>Oleaceae</taxon>
        <taxon>Forsythieae</taxon>
        <taxon>Forsythia</taxon>
    </lineage>
</organism>
<reference evidence="2" key="1">
    <citation type="submission" date="2024-07" db="EMBL/GenBank/DDBJ databases">
        <title>Two chromosome-level genome assemblies of Korean endemic species Abeliophyllum distichum and Forsythia ovata (Oleaceae).</title>
        <authorList>
            <person name="Jang H."/>
        </authorList>
    </citation>
    <scope>NUCLEOTIDE SEQUENCE [LARGE SCALE GENOMIC DNA]</scope>
</reference>
<keyword evidence="2" id="KW-1185">Reference proteome</keyword>
<accession>A0ABD1SRG8</accession>
<evidence type="ECO:0000313" key="2">
    <source>
        <dbReference type="Proteomes" id="UP001604277"/>
    </source>
</evidence>